<name>A0A7C9HAR8_9RHOB</name>
<accession>A0A7C9HAR8</accession>
<reference evidence="1 2" key="1">
    <citation type="submission" date="2019-06" db="EMBL/GenBank/DDBJ databases">
        <title>Enrichment of Autotrophic Halophilic Microorganisms from Red Sea Brine Pool Using Microbial Electrosynthesis System.</title>
        <authorList>
            <person name="Alqahtani M.F."/>
            <person name="Bajracharya S."/>
            <person name="Katuri K.P."/>
            <person name="Ali M."/>
            <person name="Saikaly P.E."/>
        </authorList>
    </citation>
    <scope>NUCLEOTIDE SEQUENCE [LARGE SCALE GENOMIC DNA]</scope>
    <source>
        <strain evidence="1">MES6</strain>
    </source>
</reference>
<comment type="caution">
    <text evidence="1">The sequence shown here is derived from an EMBL/GenBank/DDBJ whole genome shotgun (WGS) entry which is preliminary data.</text>
</comment>
<proteinExistence type="predicted"/>
<dbReference type="RefSeq" id="WP_273249202.1">
    <property type="nucleotide sequence ID" value="NZ_VENJ01000009.1"/>
</dbReference>
<evidence type="ECO:0000313" key="1">
    <source>
        <dbReference type="EMBL" id="MTJ04531.1"/>
    </source>
</evidence>
<protein>
    <submittedName>
        <fullName evidence="1">Uncharacterized protein</fullName>
    </submittedName>
</protein>
<dbReference type="EMBL" id="VENJ01000009">
    <property type="protein sequence ID" value="MTJ04531.1"/>
    <property type="molecule type" value="Genomic_DNA"/>
</dbReference>
<sequence>MTKIRFLGEDDSGNSIVYESWQELAATAPWATIDPESLSTRQRLRLINELEPYAQLEVVKNGDEHLEMFPDHLSDENNNLTRFASNNLPRLSPEASPLKLAEQEALAFLHGILGHFDRLHGTCITPCPKRNGRWKIAFPNKEKPTQYERLVDLYHLNLVPRLSPVWHAVRLLVLADEARLATKTQDADAILAIGIAIGESRKALATKQTKAVSSANGGRQKRPDIAQRNQKFRNIAEEIRARNPSLSDSAIAQRIQRKLDSDLSQRTIRNAIKVGK</sequence>
<evidence type="ECO:0000313" key="2">
    <source>
        <dbReference type="Proteomes" id="UP000483078"/>
    </source>
</evidence>
<organism evidence="1 2">
    <name type="scientific">Sediminimonas qiaohouensis</name>
    <dbReference type="NCBI Taxonomy" id="552061"/>
    <lineage>
        <taxon>Bacteria</taxon>
        <taxon>Pseudomonadati</taxon>
        <taxon>Pseudomonadota</taxon>
        <taxon>Alphaproteobacteria</taxon>
        <taxon>Rhodobacterales</taxon>
        <taxon>Roseobacteraceae</taxon>
        <taxon>Sediminimonas</taxon>
    </lineage>
</organism>
<dbReference type="AlphaFoldDB" id="A0A7C9HAR8"/>
<gene>
    <name evidence="1" type="ORF">FH759_07555</name>
</gene>
<dbReference type="Proteomes" id="UP000483078">
    <property type="component" value="Unassembled WGS sequence"/>
</dbReference>